<proteinExistence type="predicted"/>
<protein>
    <recommendedName>
        <fullName evidence="3">Terminase</fullName>
    </recommendedName>
</protein>
<name>A0A3S1CL08_9GAMM</name>
<dbReference type="InterPro" id="IPR048683">
    <property type="entry name" value="Sf6_terminase"/>
</dbReference>
<reference evidence="1 2" key="1">
    <citation type="submission" date="2018-12" db="EMBL/GenBank/DDBJ databases">
        <title>Legionella sp,whole genome shotgun sequence.</title>
        <authorList>
            <person name="Wu H."/>
        </authorList>
    </citation>
    <scope>NUCLEOTIDE SEQUENCE [LARGE SCALE GENOMIC DNA]</scope>
    <source>
        <strain evidence="2">km714</strain>
    </source>
</reference>
<keyword evidence="2" id="KW-1185">Reference proteome</keyword>
<dbReference type="RefSeq" id="WP_127111367.1">
    <property type="nucleotide sequence ID" value="NZ_RZGR01000022.1"/>
</dbReference>
<gene>
    <name evidence="1" type="ORF">EKM59_07860</name>
</gene>
<accession>A0A3S1CL08</accession>
<dbReference type="Proteomes" id="UP000288012">
    <property type="component" value="Unassembled WGS sequence"/>
</dbReference>
<dbReference type="AlphaFoldDB" id="A0A3S1CL08"/>
<evidence type="ECO:0000313" key="2">
    <source>
        <dbReference type="Proteomes" id="UP000288012"/>
    </source>
</evidence>
<comment type="caution">
    <text evidence="1">The sequence shown here is derived from an EMBL/GenBank/DDBJ whole genome shotgun (WGS) entry which is preliminary data.</text>
</comment>
<organism evidence="1 2">
    <name type="scientific">Legionella septentrionalis</name>
    <dbReference type="NCBI Taxonomy" id="2498109"/>
    <lineage>
        <taxon>Bacteria</taxon>
        <taxon>Pseudomonadati</taxon>
        <taxon>Pseudomonadota</taxon>
        <taxon>Gammaproteobacteria</taxon>
        <taxon>Legionellales</taxon>
        <taxon>Legionellaceae</taxon>
        <taxon>Legionella</taxon>
    </lineage>
</organism>
<dbReference type="Pfam" id="PF20901">
    <property type="entry name" value="Sf6_terminase"/>
    <property type="match status" value="1"/>
</dbReference>
<dbReference type="Gene3D" id="1.10.10.60">
    <property type="entry name" value="Homeodomain-like"/>
    <property type="match status" value="1"/>
</dbReference>
<sequence>MAEKKMKRGRPTGYTSELAKEICEVIASTSKGTKKLCEENQHWPCQDTLFTWLKAYPEFSEQYAEAKKCQIEFFIDEILEISDDVSQDQFIDEQGKIVFNSQSIHRARLRIDTRKWLACKLVPRVYGPKPPEESFVDPKLKQDIWERWAKLDEKNRKEY</sequence>
<evidence type="ECO:0000313" key="1">
    <source>
        <dbReference type="EMBL" id="RUQ85043.1"/>
    </source>
</evidence>
<evidence type="ECO:0008006" key="3">
    <source>
        <dbReference type="Google" id="ProtNLM"/>
    </source>
</evidence>
<dbReference type="EMBL" id="RZGR01000022">
    <property type="protein sequence ID" value="RUQ85043.1"/>
    <property type="molecule type" value="Genomic_DNA"/>
</dbReference>